<accession>D6RMW3</accession>
<name>D6RMW3_COPC7</name>
<dbReference type="OrthoDB" id="19806at2759"/>
<protein>
    <submittedName>
        <fullName evidence="2">Uncharacterized protein</fullName>
    </submittedName>
</protein>
<gene>
    <name evidence="2" type="ORF">CC1G_14635</name>
</gene>
<dbReference type="VEuPathDB" id="FungiDB:CC1G_14635"/>
<dbReference type="RefSeq" id="XP_002911204.1">
    <property type="nucleotide sequence ID" value="XM_002911158.1"/>
</dbReference>
<organism evidence="2 3">
    <name type="scientific">Coprinopsis cinerea (strain Okayama-7 / 130 / ATCC MYA-4618 / FGSC 9003)</name>
    <name type="common">Inky cap fungus</name>
    <name type="synonym">Hormographiella aspergillata</name>
    <dbReference type="NCBI Taxonomy" id="240176"/>
    <lineage>
        <taxon>Eukaryota</taxon>
        <taxon>Fungi</taxon>
        <taxon>Dikarya</taxon>
        <taxon>Basidiomycota</taxon>
        <taxon>Agaricomycotina</taxon>
        <taxon>Agaricomycetes</taxon>
        <taxon>Agaricomycetidae</taxon>
        <taxon>Agaricales</taxon>
        <taxon>Agaricineae</taxon>
        <taxon>Psathyrellaceae</taxon>
        <taxon>Coprinopsis</taxon>
    </lineage>
</organism>
<dbReference type="Proteomes" id="UP000001861">
    <property type="component" value="Unassembled WGS sequence"/>
</dbReference>
<dbReference type="KEGG" id="cci:CC1G_14635"/>
<feature type="region of interest" description="Disordered" evidence="1">
    <location>
        <begin position="473"/>
        <end position="494"/>
    </location>
</feature>
<comment type="caution">
    <text evidence="2">The sequence shown here is derived from an EMBL/GenBank/DDBJ whole genome shotgun (WGS) entry which is preliminary data.</text>
</comment>
<reference evidence="2 3" key="1">
    <citation type="journal article" date="2010" name="Proc. Natl. Acad. Sci. U.S.A.">
        <title>Insights into evolution of multicellular fungi from the assembled chromosomes of the mushroom Coprinopsis cinerea (Coprinus cinereus).</title>
        <authorList>
            <person name="Stajich J.E."/>
            <person name="Wilke S.K."/>
            <person name="Ahren D."/>
            <person name="Au C.H."/>
            <person name="Birren B.W."/>
            <person name="Borodovsky M."/>
            <person name="Burns C."/>
            <person name="Canback B."/>
            <person name="Casselton L.A."/>
            <person name="Cheng C.K."/>
            <person name="Deng J."/>
            <person name="Dietrich F.S."/>
            <person name="Fargo D.C."/>
            <person name="Farman M.L."/>
            <person name="Gathman A.C."/>
            <person name="Goldberg J."/>
            <person name="Guigo R."/>
            <person name="Hoegger P.J."/>
            <person name="Hooker J.B."/>
            <person name="Huggins A."/>
            <person name="James T.Y."/>
            <person name="Kamada T."/>
            <person name="Kilaru S."/>
            <person name="Kodira C."/>
            <person name="Kues U."/>
            <person name="Kupfer D."/>
            <person name="Kwan H.S."/>
            <person name="Lomsadze A."/>
            <person name="Li W."/>
            <person name="Lilly W.W."/>
            <person name="Ma L.J."/>
            <person name="Mackey A.J."/>
            <person name="Manning G."/>
            <person name="Martin F."/>
            <person name="Muraguchi H."/>
            <person name="Natvig D.O."/>
            <person name="Palmerini H."/>
            <person name="Ramesh M.A."/>
            <person name="Rehmeyer C.J."/>
            <person name="Roe B.A."/>
            <person name="Shenoy N."/>
            <person name="Stanke M."/>
            <person name="Ter-Hovhannisyan V."/>
            <person name="Tunlid A."/>
            <person name="Velagapudi R."/>
            <person name="Vision T.J."/>
            <person name="Zeng Q."/>
            <person name="Zolan M.E."/>
            <person name="Pukkila P.J."/>
        </authorList>
    </citation>
    <scope>NUCLEOTIDE SEQUENCE [LARGE SCALE GENOMIC DNA]</scope>
    <source>
        <strain evidence="3">Okayama-7 / 130 / ATCC MYA-4618 / FGSC 9003</strain>
    </source>
</reference>
<keyword evidence="3" id="KW-1185">Reference proteome</keyword>
<feature type="region of interest" description="Disordered" evidence="1">
    <location>
        <begin position="146"/>
        <end position="177"/>
    </location>
</feature>
<evidence type="ECO:0000313" key="3">
    <source>
        <dbReference type="Proteomes" id="UP000001861"/>
    </source>
</evidence>
<evidence type="ECO:0000256" key="1">
    <source>
        <dbReference type="SAM" id="MobiDB-lite"/>
    </source>
</evidence>
<dbReference type="STRING" id="240176.D6RMW3"/>
<dbReference type="InParanoid" id="D6RMW3"/>
<proteinExistence type="predicted"/>
<dbReference type="EMBL" id="AACS02000005">
    <property type="protein sequence ID" value="EFI27710.1"/>
    <property type="molecule type" value="Genomic_DNA"/>
</dbReference>
<feature type="region of interest" description="Disordered" evidence="1">
    <location>
        <begin position="521"/>
        <end position="586"/>
    </location>
</feature>
<dbReference type="HOGENOM" id="CLU_465404_0_0_1"/>
<feature type="compositionally biased region" description="Basic residues" evidence="1">
    <location>
        <begin position="151"/>
        <end position="162"/>
    </location>
</feature>
<dbReference type="eggNOG" id="ENOG502QT8Q">
    <property type="taxonomic scope" value="Eukaryota"/>
</dbReference>
<feature type="compositionally biased region" description="Basic and acidic residues" evidence="1">
    <location>
        <begin position="473"/>
        <end position="484"/>
    </location>
</feature>
<sequence>MGQSLTGSTSNLLPSSATAIQETASKLHSKLLTVTHQQRQGHERSVLGAAKDKRPPVGVRRLTAPSSLPRITSWSDPMSARNMVPLTLGHSESDSDDVAEEDIEEEDEEGAPGYEGLEGYAEIESDEPNAALSRIARPFVKSNVSLPTASNRKRRPTLKRRNLTSSILGAGSDGELIPSRAGVREKTRFHSLLSVVDGDGSFNEEPMAFDEMAYYEFSGDEGEVDKWMRRQRSLRRRGYLHGLAVATNGHPRLIRRRSFHDLDDLCDISVLAPERMRIDVEICGQVLVMLRREEHLKNVIACLKILNTNLSDTNALLRQDYEINMPTLSTVEARTKVLAALDTQDTHADKLSQSTNILRYEAEQFRVPDLWHAASLSRQKVFSLRQKVFGENGSRRLPSGAHGAHGRFNRLQKTIEGDERLVDHLGRTEDEAEEEQALVEHESLTDGNKRQRLIDVDLVQRSDIAAVSDRMAREDEALGVHPGEETEDEEDAVEHSSIRPVWLLKFFVGWGARWSARAATNNAATTSPMPNRSTVIEGGEPKSPSPDDVGGVSTAVEPLRQVRRKSTPSIIISDVDVDTEDPKKVR</sequence>
<feature type="region of interest" description="Disordered" evidence="1">
    <location>
        <begin position="87"/>
        <end position="115"/>
    </location>
</feature>
<evidence type="ECO:0000313" key="2">
    <source>
        <dbReference type="EMBL" id="EFI27710.1"/>
    </source>
</evidence>
<dbReference type="AlphaFoldDB" id="D6RMW3"/>
<dbReference type="GeneID" id="9379246"/>
<feature type="compositionally biased region" description="Acidic residues" evidence="1">
    <location>
        <begin position="94"/>
        <end position="110"/>
    </location>
</feature>